<dbReference type="Proteomes" id="UP001310594">
    <property type="component" value="Unassembled WGS sequence"/>
</dbReference>
<accession>A0AAN7ZP40</accession>
<proteinExistence type="predicted"/>
<feature type="domain" description="DUF8212" evidence="2">
    <location>
        <begin position="248"/>
        <end position="274"/>
    </location>
</feature>
<evidence type="ECO:0000313" key="3">
    <source>
        <dbReference type="EMBL" id="KAK5701876.1"/>
    </source>
</evidence>
<sequence length="542" mass="61486">MRLLNTTTLEFEEFFDTEQIRSQYSILSHCWSQDPKNLEVTHQAYLSKTYDENGAGYQKIRRCCELSRERGFEYTWIDTCCVDKTSSAELSETINSMFAWYRDSAECFVFMDDLAVNALPDIEEVDAEGRWTQGLGLVVIRDVYAFTSNRWFARGWTLQELLAPEKVRFFGYQTKNLGSKRDLAALVAYATGIHVTVITGLESIFGTSLAKRMSWASARQTTRREDIAYSLLGIFEVNMPLLYGEGDKAFMRLQKAIIRQSDDQSIFAWGLKEYQEHTTSVLAAAPGAFKGSGNIISSYHRKITLDPGFNRIEFSSGNNGKRFADMVSYDLVKKGLEICHCDVLLLHESSMSLNLNCCDMRGKTWETIPNVRLDLQMGSNGRWQRARIACENTRVRQLLDAWAHHTAPRMLYASLDDDLYSISKRSASDYGTIAWLAWDTFWMKMVPAQTLAIIAFMSYAIELSASNSVPDRATQWFLVGLIALVLASCQDTEIRMGRRLVLEQIRAGLLTLGFSPLRVLLVMVKVVLAKFLFSIVGKSKPT</sequence>
<name>A0AAN7ZP40_9PEZI</name>
<reference evidence="3" key="1">
    <citation type="submission" date="2023-08" db="EMBL/GenBank/DDBJ databases">
        <title>Black Yeasts Isolated from many extreme environments.</title>
        <authorList>
            <person name="Coleine C."/>
            <person name="Stajich J.E."/>
            <person name="Selbmann L."/>
        </authorList>
    </citation>
    <scope>NUCLEOTIDE SEQUENCE</scope>
    <source>
        <strain evidence="3">CCFEE 5810</strain>
    </source>
</reference>
<evidence type="ECO:0008006" key="5">
    <source>
        <dbReference type="Google" id="ProtNLM"/>
    </source>
</evidence>
<evidence type="ECO:0000259" key="2">
    <source>
        <dbReference type="Pfam" id="PF26640"/>
    </source>
</evidence>
<dbReference type="AlphaFoldDB" id="A0AAN7ZP40"/>
<dbReference type="EMBL" id="JAVRQU010000006">
    <property type="protein sequence ID" value="KAK5701876.1"/>
    <property type="molecule type" value="Genomic_DNA"/>
</dbReference>
<protein>
    <recommendedName>
        <fullName evidence="5">Heterokaryon incompatibility domain-containing protein</fullName>
    </recommendedName>
</protein>
<evidence type="ECO:0000259" key="1">
    <source>
        <dbReference type="Pfam" id="PF06985"/>
    </source>
</evidence>
<comment type="caution">
    <text evidence="3">The sequence shown here is derived from an EMBL/GenBank/DDBJ whole genome shotgun (WGS) entry which is preliminary data.</text>
</comment>
<dbReference type="Pfam" id="PF06985">
    <property type="entry name" value="HET"/>
    <property type="match status" value="1"/>
</dbReference>
<dbReference type="InterPro" id="IPR010730">
    <property type="entry name" value="HET"/>
</dbReference>
<gene>
    <name evidence="3" type="ORF">LTR97_004694</name>
</gene>
<dbReference type="InterPro" id="IPR058525">
    <property type="entry name" value="DUF8212"/>
</dbReference>
<dbReference type="PANTHER" id="PTHR10622">
    <property type="entry name" value="HET DOMAIN-CONTAINING PROTEIN"/>
    <property type="match status" value="1"/>
</dbReference>
<feature type="domain" description="Heterokaryon incompatibility" evidence="1">
    <location>
        <begin position="24"/>
        <end position="160"/>
    </location>
</feature>
<evidence type="ECO:0000313" key="4">
    <source>
        <dbReference type="Proteomes" id="UP001310594"/>
    </source>
</evidence>
<dbReference type="PANTHER" id="PTHR10622:SF10">
    <property type="entry name" value="HET DOMAIN-CONTAINING PROTEIN"/>
    <property type="match status" value="1"/>
</dbReference>
<dbReference type="Pfam" id="PF26640">
    <property type="entry name" value="DUF8212"/>
    <property type="match status" value="1"/>
</dbReference>
<organism evidence="3 4">
    <name type="scientific">Elasticomyces elasticus</name>
    <dbReference type="NCBI Taxonomy" id="574655"/>
    <lineage>
        <taxon>Eukaryota</taxon>
        <taxon>Fungi</taxon>
        <taxon>Dikarya</taxon>
        <taxon>Ascomycota</taxon>
        <taxon>Pezizomycotina</taxon>
        <taxon>Dothideomycetes</taxon>
        <taxon>Dothideomycetidae</taxon>
        <taxon>Mycosphaerellales</taxon>
        <taxon>Teratosphaeriaceae</taxon>
        <taxon>Elasticomyces</taxon>
    </lineage>
</organism>